<dbReference type="EC" id="2.3.1.179" evidence="6"/>
<dbReference type="InterPro" id="IPR020841">
    <property type="entry name" value="PKS_Beta-ketoAc_synthase_dom"/>
</dbReference>
<dbReference type="InterPro" id="IPR014030">
    <property type="entry name" value="Ketoacyl_synth_N"/>
</dbReference>
<keyword evidence="2 3" id="KW-0808">Transferase</keyword>
<evidence type="ECO:0000256" key="4">
    <source>
        <dbReference type="SAM" id="MobiDB-lite"/>
    </source>
</evidence>
<name>A0A5C6DAE7_9BACT</name>
<dbReference type="InterPro" id="IPR014031">
    <property type="entry name" value="Ketoacyl_synth_C"/>
</dbReference>
<evidence type="ECO:0000313" key="7">
    <source>
        <dbReference type="Proteomes" id="UP000319143"/>
    </source>
</evidence>
<dbReference type="AlphaFoldDB" id="A0A5C6DAE7"/>
<dbReference type="InterPro" id="IPR000794">
    <property type="entry name" value="Beta-ketoacyl_synthase"/>
</dbReference>
<keyword evidence="7" id="KW-1185">Reference proteome</keyword>
<dbReference type="Gene3D" id="3.40.47.10">
    <property type="match status" value="2"/>
</dbReference>
<dbReference type="SUPFAM" id="SSF53901">
    <property type="entry name" value="Thiolase-like"/>
    <property type="match status" value="2"/>
</dbReference>
<accession>A0A5C6DAE7</accession>
<proteinExistence type="inferred from homology"/>
<dbReference type="SMART" id="SM00825">
    <property type="entry name" value="PKS_KS"/>
    <property type="match status" value="1"/>
</dbReference>
<dbReference type="OrthoDB" id="292158at2"/>
<feature type="domain" description="Ketosynthase family 3 (KS3)" evidence="5">
    <location>
        <begin position="3"/>
        <end position="446"/>
    </location>
</feature>
<dbReference type="Proteomes" id="UP000319143">
    <property type="component" value="Unassembled WGS sequence"/>
</dbReference>
<comment type="caution">
    <text evidence="6">The sequence shown here is derived from an EMBL/GenBank/DDBJ whole genome shotgun (WGS) entry which is preliminary data.</text>
</comment>
<dbReference type="RefSeq" id="WP_146529861.1">
    <property type="nucleotide sequence ID" value="NZ_SJPV01000011.1"/>
</dbReference>
<dbReference type="GO" id="GO:0006633">
    <property type="term" value="P:fatty acid biosynthetic process"/>
    <property type="evidence" value="ECO:0007669"/>
    <property type="project" value="TreeGrafter"/>
</dbReference>
<dbReference type="PANTHER" id="PTHR11712:SF336">
    <property type="entry name" value="3-OXOACYL-[ACYL-CARRIER-PROTEIN] SYNTHASE, MITOCHONDRIAL"/>
    <property type="match status" value="1"/>
</dbReference>
<sequence>MPEKRIVITGAGVVSPIGIGHADFFDAVLRGDSGIRSLEDRDDDGPTPPDESNDPGIWIGAPVIGFDAKRFVKPRKAIKVMCREIQLSFAASMMAVDDAGLSGDLPASSDGPIRPDQIGTVFGSEMLFGPPTELVDAFIDCISENGSVIESQFGAAAMRKVMPLWMLKYLPNMPACHVGIALNAHGPNNTLVLGDTSAPAAMMEAISCIQRGTATWVMSGGCGTRINTTRMNYRNDLPTADVSDPISASSRPYDQASAGVVGGEAAVSFVLESMETARCRGANPLAEVVAMASRFVASGGMSLAKRSNLNHPSGIRGSAQAIELAVGEAIRKANLATADIGFVVSHAMGDPLMDEQERRALERCLPGVPLVTPIGLVGHCGAASGSIEVLVAVVALSRKVVPPSIVLPEAGAATVERRDAQPLTHDHVLCISHTSEGNAIATVLGRAALPS</sequence>
<dbReference type="PANTHER" id="PTHR11712">
    <property type="entry name" value="POLYKETIDE SYNTHASE-RELATED"/>
    <property type="match status" value="1"/>
</dbReference>
<gene>
    <name evidence="6" type="primary">fabF_5</name>
    <name evidence="6" type="ORF">Poly41_51810</name>
</gene>
<dbReference type="Pfam" id="PF02801">
    <property type="entry name" value="Ketoacyl-synt_C"/>
    <property type="match status" value="1"/>
</dbReference>
<comment type="similarity">
    <text evidence="1 3">Belongs to the thiolase-like superfamily. Beta-ketoacyl-ACP synthases family.</text>
</comment>
<dbReference type="Pfam" id="PF00109">
    <property type="entry name" value="ketoacyl-synt"/>
    <property type="match status" value="1"/>
</dbReference>
<dbReference type="EMBL" id="SJPV01000011">
    <property type="protein sequence ID" value="TWU32804.1"/>
    <property type="molecule type" value="Genomic_DNA"/>
</dbReference>
<evidence type="ECO:0000256" key="1">
    <source>
        <dbReference type="ARBA" id="ARBA00008467"/>
    </source>
</evidence>
<dbReference type="PROSITE" id="PS52004">
    <property type="entry name" value="KS3_2"/>
    <property type="match status" value="1"/>
</dbReference>
<evidence type="ECO:0000256" key="2">
    <source>
        <dbReference type="ARBA" id="ARBA00022679"/>
    </source>
</evidence>
<organism evidence="6 7">
    <name type="scientific">Novipirellula artificiosorum</name>
    <dbReference type="NCBI Taxonomy" id="2528016"/>
    <lineage>
        <taxon>Bacteria</taxon>
        <taxon>Pseudomonadati</taxon>
        <taxon>Planctomycetota</taxon>
        <taxon>Planctomycetia</taxon>
        <taxon>Pirellulales</taxon>
        <taxon>Pirellulaceae</taxon>
        <taxon>Novipirellula</taxon>
    </lineage>
</organism>
<evidence type="ECO:0000256" key="3">
    <source>
        <dbReference type="RuleBase" id="RU003694"/>
    </source>
</evidence>
<evidence type="ECO:0000313" key="6">
    <source>
        <dbReference type="EMBL" id="TWU32804.1"/>
    </source>
</evidence>
<dbReference type="GO" id="GO:0005829">
    <property type="term" value="C:cytosol"/>
    <property type="evidence" value="ECO:0007669"/>
    <property type="project" value="TreeGrafter"/>
</dbReference>
<evidence type="ECO:0000259" key="5">
    <source>
        <dbReference type="PROSITE" id="PS52004"/>
    </source>
</evidence>
<dbReference type="InterPro" id="IPR016039">
    <property type="entry name" value="Thiolase-like"/>
</dbReference>
<protein>
    <submittedName>
        <fullName evidence="6">3-oxoacyl-[acyl-carrier-protein] synthase 2</fullName>
        <ecNumber evidence="6">2.3.1.179</ecNumber>
    </submittedName>
</protein>
<keyword evidence="6" id="KW-0012">Acyltransferase</keyword>
<dbReference type="GO" id="GO:0004315">
    <property type="term" value="F:3-oxoacyl-[acyl-carrier-protein] synthase activity"/>
    <property type="evidence" value="ECO:0007669"/>
    <property type="project" value="UniProtKB-EC"/>
</dbReference>
<reference evidence="6 7" key="1">
    <citation type="submission" date="2019-02" db="EMBL/GenBank/DDBJ databases">
        <title>Deep-cultivation of Planctomycetes and their phenomic and genomic characterization uncovers novel biology.</title>
        <authorList>
            <person name="Wiegand S."/>
            <person name="Jogler M."/>
            <person name="Boedeker C."/>
            <person name="Pinto D."/>
            <person name="Vollmers J."/>
            <person name="Rivas-Marin E."/>
            <person name="Kohn T."/>
            <person name="Peeters S.H."/>
            <person name="Heuer A."/>
            <person name="Rast P."/>
            <person name="Oberbeckmann S."/>
            <person name="Bunk B."/>
            <person name="Jeske O."/>
            <person name="Meyerdierks A."/>
            <person name="Storesund J.E."/>
            <person name="Kallscheuer N."/>
            <person name="Luecker S."/>
            <person name="Lage O.M."/>
            <person name="Pohl T."/>
            <person name="Merkel B.J."/>
            <person name="Hornburger P."/>
            <person name="Mueller R.-W."/>
            <person name="Bruemmer F."/>
            <person name="Labrenz M."/>
            <person name="Spormann A.M."/>
            <person name="Op Den Camp H."/>
            <person name="Overmann J."/>
            <person name="Amann R."/>
            <person name="Jetten M.S.M."/>
            <person name="Mascher T."/>
            <person name="Medema M.H."/>
            <person name="Devos D.P."/>
            <person name="Kaster A.-K."/>
            <person name="Ovreas L."/>
            <person name="Rohde M."/>
            <person name="Galperin M.Y."/>
            <person name="Jogler C."/>
        </authorList>
    </citation>
    <scope>NUCLEOTIDE SEQUENCE [LARGE SCALE GENOMIC DNA]</scope>
    <source>
        <strain evidence="6 7">Poly41</strain>
    </source>
</reference>
<feature type="region of interest" description="Disordered" evidence="4">
    <location>
        <begin position="36"/>
        <end position="56"/>
    </location>
</feature>